<protein>
    <submittedName>
        <fullName evidence="1">Uncharacterized protein</fullName>
    </submittedName>
</protein>
<dbReference type="Proteomes" id="UP000247647">
    <property type="component" value="Unassembled WGS sequence"/>
</dbReference>
<name>A0A318YMY9_ASPNB</name>
<dbReference type="OrthoDB" id="10642190at2759"/>
<keyword evidence="2" id="KW-1185">Reference proteome</keyword>
<dbReference type="GeneID" id="37125368"/>
<gene>
    <name evidence="1" type="ORF">BO87DRAFT_374964</name>
</gene>
<dbReference type="EMBL" id="KZ821454">
    <property type="protein sequence ID" value="PYH35951.1"/>
    <property type="molecule type" value="Genomic_DNA"/>
</dbReference>
<proteinExistence type="predicted"/>
<dbReference type="AlphaFoldDB" id="A0A318YMY9"/>
<evidence type="ECO:0000313" key="1">
    <source>
        <dbReference type="EMBL" id="PYH35951.1"/>
    </source>
</evidence>
<dbReference type="RefSeq" id="XP_025481429.1">
    <property type="nucleotide sequence ID" value="XM_025622912.1"/>
</dbReference>
<evidence type="ECO:0000313" key="2">
    <source>
        <dbReference type="Proteomes" id="UP000247647"/>
    </source>
</evidence>
<accession>A0A318YMY9</accession>
<sequence>MIRQIHCYPPPLRIIVQLAFFSRASNPSSALALPVRPRDRGWSCEQPEPARQFCSFSVLRSQTTRL</sequence>
<reference evidence="1" key="1">
    <citation type="submission" date="2016-12" db="EMBL/GenBank/DDBJ databases">
        <title>The genomes of Aspergillus section Nigri reveals drivers in fungal speciation.</title>
        <authorList>
            <consortium name="DOE Joint Genome Institute"/>
            <person name="Vesth T.C."/>
            <person name="Nybo J."/>
            <person name="Theobald S."/>
            <person name="Brandl J."/>
            <person name="Frisvad J.C."/>
            <person name="Nielsen K.F."/>
            <person name="Lyhne E.K."/>
            <person name="Kogle M.E."/>
            <person name="Kuo A."/>
            <person name="Riley R."/>
            <person name="Clum A."/>
            <person name="Nolan M."/>
            <person name="Lipzen A."/>
            <person name="Salamov A."/>
            <person name="Henrissat B."/>
            <person name="Wiebenga A."/>
            <person name="De Vries R.P."/>
            <person name="Grigoriev I.V."/>
            <person name="Mortensen U.H."/>
            <person name="Andersen M.R."/>
            <person name="Baker S.E."/>
        </authorList>
    </citation>
    <scope>NUCLEOTIDE SEQUENCE [LARGE SCALE GENOMIC DNA]</scope>
    <source>
        <strain evidence="1">CBS 115656</strain>
    </source>
</reference>
<organism evidence="1 2">
    <name type="scientific">Aspergillus neoniger (strain CBS 115656)</name>
    <dbReference type="NCBI Taxonomy" id="1448310"/>
    <lineage>
        <taxon>Eukaryota</taxon>
        <taxon>Fungi</taxon>
        <taxon>Dikarya</taxon>
        <taxon>Ascomycota</taxon>
        <taxon>Pezizomycotina</taxon>
        <taxon>Eurotiomycetes</taxon>
        <taxon>Eurotiomycetidae</taxon>
        <taxon>Eurotiales</taxon>
        <taxon>Aspergillaceae</taxon>
        <taxon>Aspergillus</taxon>
        <taxon>Aspergillus subgen. Circumdati</taxon>
    </lineage>
</organism>